<organism evidence="3 4">
    <name type="scientific">Streptomyces antnestii</name>
    <dbReference type="NCBI Taxonomy" id="2494256"/>
    <lineage>
        <taxon>Bacteria</taxon>
        <taxon>Bacillati</taxon>
        <taxon>Actinomycetota</taxon>
        <taxon>Actinomycetes</taxon>
        <taxon>Kitasatosporales</taxon>
        <taxon>Streptomycetaceae</taxon>
        <taxon>Streptomyces</taxon>
    </lineage>
</organism>
<comment type="caution">
    <text evidence="3">The sequence shown here is derived from an EMBL/GenBank/DDBJ whole genome shotgun (WGS) entry which is preliminary data.</text>
</comment>
<reference evidence="3 4" key="1">
    <citation type="submission" date="2019-01" db="EMBL/GenBank/DDBJ databases">
        <title>Genome sequences of Streptomyces and Rhizobium isolates collected from root and soil.</title>
        <authorList>
            <person name="Chhettri S."/>
            <person name="Sevigny J.L."/>
            <person name="Sen A."/>
            <person name="Ennis N."/>
            <person name="Tisa L."/>
        </authorList>
    </citation>
    <scope>NUCLEOTIDE SEQUENCE [LARGE SCALE GENOMIC DNA]</scope>
    <source>
        <strain evidence="3 4">San01</strain>
    </source>
</reference>
<dbReference type="AlphaFoldDB" id="A0A437PXZ4"/>
<feature type="chain" id="PRO_5019553439" evidence="1">
    <location>
        <begin position="22"/>
        <end position="263"/>
    </location>
</feature>
<dbReference type="Pfam" id="PF03724">
    <property type="entry name" value="META"/>
    <property type="match status" value="2"/>
</dbReference>
<dbReference type="InterPro" id="IPR038670">
    <property type="entry name" value="HslJ-like_sf"/>
</dbReference>
<dbReference type="InterPro" id="IPR053147">
    <property type="entry name" value="Hsp_HslJ-like"/>
</dbReference>
<sequence>MHTRFRHVTVLAALLPLAAVAACGAQTVSVGGTPVTGVRWNVESVTVDGTRTPAPQSAYVEFPSADRARGNNGCNHFDAEAEIAGGTIRVGQSNVTMMWCEEKEQRDFEKTFARAIGGTSKARTDGDRLTLTTDDGDTIALVKERPAPLTGTEWTVTSLLSGDVAASLPEEAAGRARFTFGKDGVATGSLGCNRFRAKAEIRDGHLTLGRPATTRMLCQGPRMDTERALLKLFGQKLSYEIRGRTLTLTAPDGAGLAAGAGRG</sequence>
<dbReference type="RefSeq" id="WP_127827395.1">
    <property type="nucleotide sequence ID" value="NZ_RZYA01000003.1"/>
</dbReference>
<evidence type="ECO:0000259" key="2">
    <source>
        <dbReference type="Pfam" id="PF03724"/>
    </source>
</evidence>
<dbReference type="OrthoDB" id="4733425at2"/>
<dbReference type="Proteomes" id="UP000283128">
    <property type="component" value="Unassembled WGS sequence"/>
</dbReference>
<evidence type="ECO:0000313" key="4">
    <source>
        <dbReference type="Proteomes" id="UP000283128"/>
    </source>
</evidence>
<dbReference type="PANTHER" id="PTHR35535:SF2">
    <property type="entry name" value="DUF306 DOMAIN-CONTAINING PROTEIN"/>
    <property type="match status" value="1"/>
</dbReference>
<keyword evidence="4" id="KW-1185">Reference proteome</keyword>
<dbReference type="PROSITE" id="PS51257">
    <property type="entry name" value="PROKAR_LIPOPROTEIN"/>
    <property type="match status" value="1"/>
</dbReference>
<feature type="domain" description="DUF306" evidence="2">
    <location>
        <begin position="34"/>
        <end position="140"/>
    </location>
</feature>
<evidence type="ECO:0000256" key="1">
    <source>
        <dbReference type="SAM" id="SignalP"/>
    </source>
</evidence>
<dbReference type="Gene3D" id="2.40.128.270">
    <property type="match status" value="2"/>
</dbReference>
<dbReference type="PANTHER" id="PTHR35535">
    <property type="entry name" value="HEAT SHOCK PROTEIN HSLJ"/>
    <property type="match status" value="1"/>
</dbReference>
<name>A0A437PXZ4_9ACTN</name>
<evidence type="ECO:0000313" key="3">
    <source>
        <dbReference type="EMBL" id="RVU27131.1"/>
    </source>
</evidence>
<feature type="signal peptide" evidence="1">
    <location>
        <begin position="1"/>
        <end position="21"/>
    </location>
</feature>
<proteinExistence type="predicted"/>
<gene>
    <name evidence="3" type="ORF">EOT10_08045</name>
</gene>
<dbReference type="EMBL" id="RZYA01000003">
    <property type="protein sequence ID" value="RVU27131.1"/>
    <property type="molecule type" value="Genomic_DNA"/>
</dbReference>
<feature type="domain" description="DUF306" evidence="2">
    <location>
        <begin position="147"/>
        <end position="256"/>
    </location>
</feature>
<dbReference type="InterPro" id="IPR005184">
    <property type="entry name" value="DUF306_Meta_HslJ"/>
</dbReference>
<protein>
    <submittedName>
        <fullName evidence="3">META domain-containing protein</fullName>
    </submittedName>
</protein>
<keyword evidence="1" id="KW-0732">Signal</keyword>
<accession>A0A437PXZ4</accession>